<dbReference type="AlphaFoldDB" id="A0A3B0Z4Z5"/>
<organism evidence="2">
    <name type="scientific">hydrothermal vent metagenome</name>
    <dbReference type="NCBI Taxonomy" id="652676"/>
    <lineage>
        <taxon>unclassified sequences</taxon>
        <taxon>metagenomes</taxon>
        <taxon>ecological metagenomes</taxon>
    </lineage>
</organism>
<evidence type="ECO:0000256" key="1">
    <source>
        <dbReference type="SAM" id="Phobius"/>
    </source>
</evidence>
<dbReference type="EMBL" id="UOFQ01000099">
    <property type="protein sequence ID" value="VAW88495.1"/>
    <property type="molecule type" value="Genomic_DNA"/>
</dbReference>
<keyword evidence="1" id="KW-0812">Transmembrane</keyword>
<feature type="transmembrane region" description="Helical" evidence="1">
    <location>
        <begin position="38"/>
        <end position="61"/>
    </location>
</feature>
<feature type="non-terminal residue" evidence="2">
    <location>
        <position position="101"/>
    </location>
</feature>
<accession>A0A3B0Z4Z5</accession>
<gene>
    <name evidence="2" type="ORF">MNBD_GAMMA17-647</name>
</gene>
<name>A0A3B0Z4Z5_9ZZZZ</name>
<evidence type="ECO:0000313" key="2">
    <source>
        <dbReference type="EMBL" id="VAW88495.1"/>
    </source>
</evidence>
<protein>
    <submittedName>
        <fullName evidence="2">Uncharacterized protein</fullName>
    </submittedName>
</protein>
<reference evidence="2" key="1">
    <citation type="submission" date="2018-06" db="EMBL/GenBank/DDBJ databases">
        <authorList>
            <person name="Zhirakovskaya E."/>
        </authorList>
    </citation>
    <scope>NUCLEOTIDE SEQUENCE</scope>
</reference>
<sequence length="101" mass="11522">MVLEFNINNPPPALTEIEDALKQVIKDRALLRKKNIRFLIYVLLVVAAYATFMLTVTIPILEDPAALPDFVATVAYCTPYLTFFIFIVSNNLHTKVIERPR</sequence>
<keyword evidence="1" id="KW-1133">Transmembrane helix</keyword>
<keyword evidence="1" id="KW-0472">Membrane</keyword>
<proteinExistence type="predicted"/>
<feature type="transmembrane region" description="Helical" evidence="1">
    <location>
        <begin position="73"/>
        <end position="92"/>
    </location>
</feature>